<accession>A0ABV4X7M4</accession>
<gene>
    <name evidence="4" type="ORF">ACE1CC_17910</name>
</gene>
<feature type="repeat" description="WD" evidence="3">
    <location>
        <begin position="293"/>
        <end position="334"/>
    </location>
</feature>
<evidence type="ECO:0000313" key="4">
    <source>
        <dbReference type="EMBL" id="MFB2878729.1"/>
    </source>
</evidence>
<organism evidence="4 5">
    <name type="scientific">Floridaenema aerugineum BLCC-F46</name>
    <dbReference type="NCBI Taxonomy" id="3153654"/>
    <lineage>
        <taxon>Bacteria</taxon>
        <taxon>Bacillati</taxon>
        <taxon>Cyanobacteriota</taxon>
        <taxon>Cyanophyceae</taxon>
        <taxon>Oscillatoriophycideae</taxon>
        <taxon>Aerosakkonematales</taxon>
        <taxon>Aerosakkonemataceae</taxon>
        <taxon>Floridanema</taxon>
        <taxon>Floridanema aerugineum</taxon>
    </lineage>
</organism>
<dbReference type="PROSITE" id="PS50294">
    <property type="entry name" value="WD_REPEATS_REGION"/>
    <property type="match status" value="4"/>
</dbReference>
<dbReference type="Pfam" id="PF13365">
    <property type="entry name" value="Trypsin_2"/>
    <property type="match status" value="1"/>
</dbReference>
<feature type="repeat" description="WD" evidence="3">
    <location>
        <begin position="531"/>
        <end position="560"/>
    </location>
</feature>
<dbReference type="Pfam" id="PF00400">
    <property type="entry name" value="WD40"/>
    <property type="match status" value="7"/>
</dbReference>
<dbReference type="InterPro" id="IPR001680">
    <property type="entry name" value="WD40_rpt"/>
</dbReference>
<dbReference type="RefSeq" id="WP_413271788.1">
    <property type="nucleotide sequence ID" value="NZ_JBHFNQ010000136.1"/>
</dbReference>
<protein>
    <submittedName>
        <fullName evidence="4">Trypsin-like peptidase domain-containing protein</fullName>
    </submittedName>
</protein>
<dbReference type="InterPro" id="IPR019775">
    <property type="entry name" value="WD40_repeat_CS"/>
</dbReference>
<dbReference type="Proteomes" id="UP001576774">
    <property type="component" value="Unassembled WGS sequence"/>
</dbReference>
<feature type="repeat" description="WD" evidence="3">
    <location>
        <begin position="379"/>
        <end position="420"/>
    </location>
</feature>
<dbReference type="PROSITE" id="PS50082">
    <property type="entry name" value="WD_REPEATS_2"/>
    <property type="match status" value="5"/>
</dbReference>
<evidence type="ECO:0000256" key="3">
    <source>
        <dbReference type="PROSITE-ProRule" id="PRU00221"/>
    </source>
</evidence>
<evidence type="ECO:0000256" key="2">
    <source>
        <dbReference type="ARBA" id="ARBA00022737"/>
    </source>
</evidence>
<keyword evidence="1 3" id="KW-0853">WD repeat</keyword>
<dbReference type="PRINTS" id="PR00320">
    <property type="entry name" value="GPROTEINBRPT"/>
</dbReference>
<dbReference type="Gene3D" id="2.40.10.10">
    <property type="entry name" value="Trypsin-like serine proteases"/>
    <property type="match status" value="2"/>
</dbReference>
<dbReference type="PANTHER" id="PTHR22847:SF637">
    <property type="entry name" value="WD REPEAT DOMAIN 5B"/>
    <property type="match status" value="1"/>
</dbReference>
<keyword evidence="5" id="KW-1185">Reference proteome</keyword>
<name>A0ABV4X7M4_9CYAN</name>
<proteinExistence type="predicted"/>
<dbReference type="SUPFAM" id="SSF50494">
    <property type="entry name" value="Trypsin-like serine proteases"/>
    <property type="match status" value="1"/>
</dbReference>
<feature type="repeat" description="WD" evidence="3">
    <location>
        <begin position="251"/>
        <end position="292"/>
    </location>
</feature>
<evidence type="ECO:0000313" key="5">
    <source>
        <dbReference type="Proteomes" id="UP001576774"/>
    </source>
</evidence>
<dbReference type="EMBL" id="JBHFNQ010000136">
    <property type="protein sequence ID" value="MFB2878729.1"/>
    <property type="molecule type" value="Genomic_DNA"/>
</dbReference>
<dbReference type="InterPro" id="IPR020472">
    <property type="entry name" value="WD40_PAC1"/>
</dbReference>
<dbReference type="SUPFAM" id="SSF50978">
    <property type="entry name" value="WD40 repeat-like"/>
    <property type="match status" value="1"/>
</dbReference>
<dbReference type="Gene3D" id="2.130.10.10">
    <property type="entry name" value="YVTN repeat-like/Quinoprotein amine dehydrogenase"/>
    <property type="match status" value="3"/>
</dbReference>
<sequence>MKLYYQLSAALVGAAIVISQPLMVVSQSSVEEQAIASMAKEVTVVINGQNPGSGVIIAKQGNTYYVLTAKHVVATQDEYEIVTSDAIKHPLNYSKVQKLPGVDLALVQFTSDKNYQVAQLGNSTNITEGATVYISGWPHPGPAMTARIYQITKGNVSGRPLATLEDGYELVYTNVTRSGMSGGPVLDSQGRVVGIHGRAEGEAIFNPDTGRTIDVKSGFNLAISINTFLKNATQNKINLTYLGDNFTLVNTLPDNKKVLGVAISSDGQTIASGLADGNIKLWNKNTGKELRTLAGHSSTIDALAISPDGQILASGSRDKTVKIWNLQNGQLLHTLTESPGSVVSVAISPNGQMIAAGSSVDNGVIRIWNLQSGKLLHSLTGHSNYIWSIAFCSDSQTLVSSSTDKTVKIWDVSKGQLLRTLSGNLNIIRAVAVSPYGSTIASGNYSNKDLIGGESSTQDDATIKLWNRNTGELLRTLKGHSGTIAALAIDPFGHILASGSYDGTIKIWNLHTGQLLHSLDVRDRKNFPVEVFSLAFGKDGQTLISGNADGTVKIWQLAKP</sequence>
<dbReference type="SMART" id="SM00320">
    <property type="entry name" value="WD40"/>
    <property type="match status" value="7"/>
</dbReference>
<dbReference type="PROSITE" id="PS00678">
    <property type="entry name" value="WD_REPEATS_1"/>
    <property type="match status" value="3"/>
</dbReference>
<reference evidence="4 5" key="1">
    <citation type="submission" date="2024-09" db="EMBL/GenBank/DDBJ databases">
        <title>Floridaenema gen nov. (Aerosakkonemataceae, Aerosakkonematales ord. nov., Cyanobacteria) from benthic tropical and subtropical fresh waters, with the description of four new species.</title>
        <authorList>
            <person name="Moretto J.A."/>
            <person name="Berthold D.E."/>
            <person name="Lefler F.W."/>
            <person name="Huang I.-S."/>
            <person name="Laughinghouse H. IV."/>
        </authorList>
    </citation>
    <scope>NUCLEOTIDE SEQUENCE [LARGE SCALE GENOMIC DNA]</scope>
    <source>
        <strain evidence="4 5">BLCC-F46</strain>
    </source>
</reference>
<dbReference type="CDD" id="cd00200">
    <property type="entry name" value="WD40"/>
    <property type="match status" value="1"/>
</dbReference>
<comment type="caution">
    <text evidence="4">The sequence shown here is derived from an EMBL/GenBank/DDBJ whole genome shotgun (WGS) entry which is preliminary data.</text>
</comment>
<feature type="repeat" description="WD" evidence="3">
    <location>
        <begin position="477"/>
        <end position="518"/>
    </location>
</feature>
<evidence type="ECO:0000256" key="1">
    <source>
        <dbReference type="ARBA" id="ARBA00022574"/>
    </source>
</evidence>
<dbReference type="PANTHER" id="PTHR22847">
    <property type="entry name" value="WD40 REPEAT PROTEIN"/>
    <property type="match status" value="1"/>
</dbReference>
<dbReference type="InterPro" id="IPR015943">
    <property type="entry name" value="WD40/YVTN_repeat-like_dom_sf"/>
</dbReference>
<dbReference type="InterPro" id="IPR036322">
    <property type="entry name" value="WD40_repeat_dom_sf"/>
</dbReference>
<keyword evidence="2" id="KW-0677">Repeat</keyword>
<dbReference type="InterPro" id="IPR009003">
    <property type="entry name" value="Peptidase_S1_PA"/>
</dbReference>
<dbReference type="InterPro" id="IPR043504">
    <property type="entry name" value="Peptidase_S1_PA_chymotrypsin"/>
</dbReference>